<dbReference type="RefSeq" id="XP_004487605.1">
    <property type="nucleotide sequence ID" value="XM_004487548.3"/>
</dbReference>
<dbReference type="STRING" id="3827.A0A1S2XFQ2"/>
<keyword evidence="1" id="KW-1185">Reference proteome</keyword>
<dbReference type="AlphaFoldDB" id="A0A1S2XFQ2"/>
<dbReference type="OrthoDB" id="767661at2759"/>
<dbReference type="PaxDb" id="3827-XP_004487607.1"/>
<dbReference type="Gene3D" id="1.25.40.10">
    <property type="entry name" value="Tetratricopeptide repeat domain"/>
    <property type="match status" value="1"/>
</dbReference>
<organism evidence="1 2">
    <name type="scientific">Cicer arietinum</name>
    <name type="common">Chickpea</name>
    <name type="synonym">Garbanzo</name>
    <dbReference type="NCBI Taxonomy" id="3827"/>
    <lineage>
        <taxon>Eukaryota</taxon>
        <taxon>Viridiplantae</taxon>
        <taxon>Streptophyta</taxon>
        <taxon>Embryophyta</taxon>
        <taxon>Tracheophyta</taxon>
        <taxon>Spermatophyta</taxon>
        <taxon>Magnoliopsida</taxon>
        <taxon>eudicotyledons</taxon>
        <taxon>Gunneridae</taxon>
        <taxon>Pentapetalae</taxon>
        <taxon>rosids</taxon>
        <taxon>fabids</taxon>
        <taxon>Fabales</taxon>
        <taxon>Fabaceae</taxon>
        <taxon>Papilionoideae</taxon>
        <taxon>50 kb inversion clade</taxon>
        <taxon>NPAAA clade</taxon>
        <taxon>Hologalegina</taxon>
        <taxon>IRL clade</taxon>
        <taxon>Cicereae</taxon>
        <taxon>Cicer</taxon>
    </lineage>
</organism>
<proteinExistence type="predicted"/>
<dbReference type="PANTHER" id="PTHR47262">
    <property type="entry name" value="OS02G0132600 PROTEIN"/>
    <property type="match status" value="1"/>
</dbReference>
<sequence length="522" mass="59695">MRYYYVIRNLCTTRFRSHSATTFTAHSSSFSSSSSSTLSKFDGDSILASLKLNRNSDSDELSDDVFKQVSSIFYGDQSVKTPIYEEIDGANEFERILSMLQVPNAPQSNISVRRKELSREKKRKCIFKITQENRFRRLIESCAKILGTEETVELFDKMGQKPGVKGYNAMVELCIGKARGAENEDIATEEIGKVFQLLELMRKQGLEVEERTYRPLLLYLIDMGLVEEFEFFCHVIKDENPSSIARLGYYEMTLWLRVNNEEKIQGLCNYIAENDGEDTFDLRESYLLALCESERRENILEALENIDIQKISSVDSVAKIFQALGRLLVEPVAEKLLLDFKTNHEADNITNFIANYAVSIPDLSVEDGIKKFKDLHQKLEVLPSSSSYEKLILHNCALLKQYTCSDGELDQLLLLLEELNDTVYWNDACCRIILCCIWNKHLSSAIDLCKLLKDKLQDDELVMKVLFDKVFSLIEESESNHLHTCMVLLSEIKDKHGLLPSQKCYDSLLVACENANNNSHAE</sequence>
<gene>
    <name evidence="2" type="primary">LOC101511805</name>
</gene>
<evidence type="ECO:0000313" key="1">
    <source>
        <dbReference type="Proteomes" id="UP000087171"/>
    </source>
</evidence>
<accession>A0A1S2XFQ2</accession>
<evidence type="ECO:0000313" key="2">
    <source>
        <dbReference type="RefSeq" id="XP_004487605.1"/>
    </source>
</evidence>
<reference evidence="2" key="2">
    <citation type="submission" date="2025-08" db="UniProtKB">
        <authorList>
            <consortium name="RefSeq"/>
        </authorList>
    </citation>
    <scope>IDENTIFICATION</scope>
    <source>
        <tissue evidence="2">Etiolated seedlings</tissue>
    </source>
</reference>
<dbReference type="eggNOG" id="KOG4197">
    <property type="taxonomic scope" value="Eukaryota"/>
</dbReference>
<dbReference type="PANTHER" id="PTHR47262:SF1">
    <property type="entry name" value="OS02G0132600 PROTEIN"/>
    <property type="match status" value="1"/>
</dbReference>
<dbReference type="Proteomes" id="UP000087171">
    <property type="component" value="Chromosome Ca1"/>
</dbReference>
<dbReference type="InterPro" id="IPR011990">
    <property type="entry name" value="TPR-like_helical_dom_sf"/>
</dbReference>
<reference evidence="1" key="1">
    <citation type="journal article" date="2013" name="Nat. Biotechnol.">
        <title>Draft genome sequence of chickpea (Cicer arietinum) provides a resource for trait improvement.</title>
        <authorList>
            <person name="Varshney R.K."/>
            <person name="Song C."/>
            <person name="Saxena R.K."/>
            <person name="Azam S."/>
            <person name="Yu S."/>
            <person name="Sharpe A.G."/>
            <person name="Cannon S."/>
            <person name="Baek J."/>
            <person name="Rosen B.D."/>
            <person name="Tar'an B."/>
            <person name="Millan T."/>
            <person name="Zhang X."/>
            <person name="Ramsay L.D."/>
            <person name="Iwata A."/>
            <person name="Wang Y."/>
            <person name="Nelson W."/>
            <person name="Farmer A.D."/>
            <person name="Gaur P.M."/>
            <person name="Soderlund C."/>
            <person name="Penmetsa R.V."/>
            <person name="Xu C."/>
            <person name="Bharti A.K."/>
            <person name="He W."/>
            <person name="Winter P."/>
            <person name="Zhao S."/>
            <person name="Hane J.K."/>
            <person name="Carrasquilla-Garcia N."/>
            <person name="Condie J.A."/>
            <person name="Upadhyaya H.D."/>
            <person name="Luo M.C."/>
            <person name="Thudi M."/>
            <person name="Gowda C.L."/>
            <person name="Singh N.P."/>
            <person name="Lichtenzveig J."/>
            <person name="Gali K.K."/>
            <person name="Rubio J."/>
            <person name="Nadarajan N."/>
            <person name="Dolezel J."/>
            <person name="Bansal K.C."/>
            <person name="Xu X."/>
            <person name="Edwards D."/>
            <person name="Zhang G."/>
            <person name="Kahl G."/>
            <person name="Gil J."/>
            <person name="Singh K.B."/>
            <person name="Datta S.K."/>
            <person name="Jackson S.A."/>
            <person name="Wang J."/>
            <person name="Cook D.R."/>
        </authorList>
    </citation>
    <scope>NUCLEOTIDE SEQUENCE [LARGE SCALE GENOMIC DNA]</scope>
    <source>
        <strain evidence="1">cv. CDC Frontier</strain>
    </source>
</reference>
<dbReference type="KEGG" id="cam:101511805"/>
<dbReference type="GeneID" id="101511805"/>
<name>A0A1S2XFQ2_CICAR</name>
<protein>
    <submittedName>
        <fullName evidence="2">Pentatricopeptide repeat-containing protein At4g04790, mitochondrial-like isoform X1</fullName>
    </submittedName>
</protein>